<keyword evidence="2" id="KW-1185">Reference proteome</keyword>
<evidence type="ECO:0000313" key="1">
    <source>
        <dbReference type="EMBL" id="KAB2106565.1"/>
    </source>
</evidence>
<proteinExistence type="predicted"/>
<dbReference type="EMBL" id="PDWZ02000004">
    <property type="protein sequence ID" value="KAB2106565.1"/>
    <property type="molecule type" value="Genomic_DNA"/>
</dbReference>
<evidence type="ECO:0000313" key="2">
    <source>
        <dbReference type="Proteomes" id="UP000293547"/>
    </source>
</evidence>
<dbReference type="Proteomes" id="UP000293547">
    <property type="component" value="Unassembled WGS sequence"/>
</dbReference>
<accession>A0ACB6FQ57</accession>
<gene>
    <name evidence="1" type="ORF">AG0111_0g4829</name>
</gene>
<protein>
    <submittedName>
        <fullName evidence="1">Uncharacterized protein</fullName>
    </submittedName>
</protein>
<comment type="caution">
    <text evidence="1">The sequence shown here is derived from an EMBL/GenBank/DDBJ whole genome shotgun (WGS) entry which is preliminary data.</text>
</comment>
<reference evidence="1 2" key="1">
    <citation type="journal article" date="2019" name="bioRxiv">
        <title>Genomics, evolutionary history and diagnostics of the Alternaria alternata species group including apple and Asian pear pathotypes.</title>
        <authorList>
            <person name="Armitage A.D."/>
            <person name="Cockerton H.M."/>
            <person name="Sreenivasaprasad S."/>
            <person name="Woodhall J.W."/>
            <person name="Lane C.R."/>
            <person name="Harrison R.J."/>
            <person name="Clarkson J.P."/>
        </authorList>
    </citation>
    <scope>NUCLEOTIDE SEQUENCE [LARGE SCALE GENOMIC DNA]</scope>
    <source>
        <strain evidence="1 2">FERA 650</strain>
    </source>
</reference>
<name>A0ACB6FQ57_9PLEO</name>
<organism evidence="1 2">
    <name type="scientific">Alternaria gaisen</name>
    <dbReference type="NCBI Taxonomy" id="167740"/>
    <lineage>
        <taxon>Eukaryota</taxon>
        <taxon>Fungi</taxon>
        <taxon>Dikarya</taxon>
        <taxon>Ascomycota</taxon>
        <taxon>Pezizomycotina</taxon>
        <taxon>Dothideomycetes</taxon>
        <taxon>Pleosporomycetidae</taxon>
        <taxon>Pleosporales</taxon>
        <taxon>Pleosporineae</taxon>
        <taxon>Pleosporaceae</taxon>
        <taxon>Alternaria</taxon>
        <taxon>Alternaria sect. Alternaria</taxon>
    </lineage>
</organism>
<sequence>MESQATEATDVNIPKPSDISVDSGYETATMNTSIEISDNSPPEELTSVAEKEGDPSPKGDAVSDAGEDDYVKSLVKRLEQVENELKELRSGDAHPKSDADEEPKQSAEREAKISRMTYKEFRKIKPSMGQPKDVTAIVVCYNDADMHDTTKQTKHPDSEKNELRVPRQDSTPTQIAVNSKVLADVIKPEVEFQLLDNQTIFIAPFKGIVTYESAIREAFKRRTAECESEKAGIDQKSIDPASADNNDESETQPRDADLSSNPLDKPEKDDTNKSDQNDECDNNKPEPAKTASQTSFEQSCIERDLLGCLIEVMDTDLRSIFELRRRLQGGNKDQGGIAYKDLWHLYKPGDIVVSNPAVLPGPQQAYCVLHVTGGRDSHEDLYPTAHNPESTTVWSITGEMLTVSAGVTPFVIDCVYIDYDGTKYGPRTKSVALQDYNGLKAIKSLELFPIRFNHEAPGDYASLVKRGKKYASLRGGVSKLYEGLTLEEKLEKTQYDAAIELLRKKEVNSEIILDQKAGIQYCEGEPRYDMKFGGGIIDKATVMKATEIALTPCGVTDCHKCTDIHVDQELDTTARLSFIRSTELLRYATKDELTDDHYALLIPRMYGYALQERRWHAFNVEHVLDHAVDSSKLQNSNKSFDDLVLPLVHKTLLRALISNQTRQFRPASTTPTVDTSGTFGNSDDMSMDLVRGKGKGVIILLHGVPGVGKTSTAECVAFHLGRPLFPITCGDLGVDANTVELRLEEYFRLASQWGCVLLLDEADVFLAKRSEDQLKRNALVSVFLRVLEYYSGVLMLTTNRVGSFDEAFRSRIHVSLYYPKLGKDETSEIWEMNLRRIKEAKDVDIEIDEAGIKKFYKRHWKANEKKASRRWNGRQIKNAFQTALALANWDFRNDTDSKLSRPKLEASHFKQVAKTSDHFDDYLAEIFREGEDEYADMFAKIAKRENLRNNTDRGHRASKPSRRRNRSEDSSSDSASSDSDHTKRKHSKREKEKKKARSKAKKSEVSDSTSDELLSDSDDKTGSSDTESEKSRKKRKAPKKEMKKSKGKSKKESRAESGQEHDSGSG</sequence>